<keyword evidence="10" id="KW-0460">Magnesium</keyword>
<feature type="compositionally biased region" description="Acidic residues" evidence="14">
    <location>
        <begin position="601"/>
        <end position="610"/>
    </location>
</feature>
<feature type="region of interest" description="Disordered" evidence="14">
    <location>
        <begin position="601"/>
        <end position="659"/>
    </location>
</feature>
<keyword evidence="18" id="KW-1185">Reference proteome</keyword>
<feature type="region of interest" description="Disordered" evidence="14">
    <location>
        <begin position="112"/>
        <end position="131"/>
    </location>
</feature>
<evidence type="ECO:0000256" key="14">
    <source>
        <dbReference type="SAM" id="MobiDB-lite"/>
    </source>
</evidence>
<evidence type="ECO:0000256" key="4">
    <source>
        <dbReference type="ARBA" id="ARBA00012388"/>
    </source>
</evidence>
<dbReference type="PANTHER" id="PTHR23092">
    <property type="entry name" value="POLY(A) RNA POLYMERASE"/>
    <property type="match status" value="1"/>
</dbReference>
<dbReference type="FunFam" id="3.30.460.10:FF:000006">
    <property type="entry name" value="non-canonical poly(A) RNA polymerase PAPD5"/>
    <property type="match status" value="1"/>
</dbReference>
<dbReference type="Pfam" id="PF03828">
    <property type="entry name" value="PAP_assoc"/>
    <property type="match status" value="1"/>
</dbReference>
<dbReference type="Gene3D" id="1.10.1410.10">
    <property type="match status" value="1"/>
</dbReference>
<organism evidence="17 18">
    <name type="scientific">Arxiozyma heterogenica</name>
    <dbReference type="NCBI Taxonomy" id="278026"/>
    <lineage>
        <taxon>Eukaryota</taxon>
        <taxon>Fungi</taxon>
        <taxon>Dikarya</taxon>
        <taxon>Ascomycota</taxon>
        <taxon>Saccharomycotina</taxon>
        <taxon>Saccharomycetes</taxon>
        <taxon>Saccharomycetales</taxon>
        <taxon>Saccharomycetaceae</taxon>
        <taxon>Arxiozyma</taxon>
    </lineage>
</organism>
<dbReference type="GO" id="GO:0071042">
    <property type="term" value="P:nuclear polyadenylation-dependent mRNA catabolic process"/>
    <property type="evidence" value="ECO:0007669"/>
    <property type="project" value="UniProtKB-ARBA"/>
</dbReference>
<dbReference type="EMBL" id="JAWIZZ010000073">
    <property type="protein sequence ID" value="KAK5773594.1"/>
    <property type="molecule type" value="Genomic_DNA"/>
</dbReference>
<evidence type="ECO:0000256" key="2">
    <source>
        <dbReference type="ARBA" id="ARBA00001946"/>
    </source>
</evidence>
<proteinExistence type="inferred from homology"/>
<dbReference type="Gene3D" id="3.30.460.10">
    <property type="entry name" value="Beta Polymerase, domain 2"/>
    <property type="match status" value="1"/>
</dbReference>
<feature type="domain" description="PAP-associated" evidence="15">
    <location>
        <begin position="348"/>
        <end position="409"/>
    </location>
</feature>
<dbReference type="InterPro" id="IPR002058">
    <property type="entry name" value="PAP_assoc"/>
</dbReference>
<keyword evidence="9" id="KW-0498">Mitosis</keyword>
<dbReference type="GO" id="GO:0051301">
    <property type="term" value="P:cell division"/>
    <property type="evidence" value="ECO:0007669"/>
    <property type="project" value="UniProtKB-KW"/>
</dbReference>
<keyword evidence="6" id="KW-0808">Transferase</keyword>
<evidence type="ECO:0000256" key="8">
    <source>
        <dbReference type="ARBA" id="ARBA00022723"/>
    </source>
</evidence>
<keyword evidence="8" id="KW-0479">Metal-binding</keyword>
<dbReference type="GO" id="GO:0071044">
    <property type="term" value="P:histone mRNA catabolic process"/>
    <property type="evidence" value="ECO:0007669"/>
    <property type="project" value="UniProtKB-ARBA"/>
</dbReference>
<evidence type="ECO:0000259" key="15">
    <source>
        <dbReference type="Pfam" id="PF03828"/>
    </source>
</evidence>
<evidence type="ECO:0000256" key="5">
    <source>
        <dbReference type="ARBA" id="ARBA00022618"/>
    </source>
</evidence>
<sequence length="686" mass="78844">MVANRKRLRRSSFNRLKKHLEVFNHDNHHKKQHNGANSFETLIDESYENLLALESNSNSVDESNGSDNEIVDVLSTEQDKYETDDSVTSKSGNLIENNNDFIAFSSDSEDELENFNHEDSENEQDESAKNVRGLNPDFPWLLDHDHSKEISITDWLTTEIKDFVAYISPNKEEIEQRNHLIKMLRYLVKQLWPDSKLHVFGSYATDLYLPGSDIDVVINSKTGDKEQRQYLYDLARHLKASGFATHIEVISKTRVPIIKFVEPDSNIHVDISFERTNGIEAAKLIRNWLSVTPGMRELVLIIKQFLSTRRLNDVHTGGLGGFSIICMVYSFLQLHPRIKMNEIDISENLGVLLIEFFELYGKNFSYDEVALSFNEDEYPIYVPKSHWKALLPVKRQFSIAIQDPRDPSNNISRGSFNLGTIKKSFAGAFDLLTDKCFELNQCTFRDRIGKSILGNVIKYKGAKRDFKDERSLVVNTAIIENERFHYERKRTFKIMEGEEKQDANYESDERFLNPSEDELLTGGHDDVEMYKLDKNTIELLRTSNKKDSHSLVHVHSQDVIKVKKPGKKRKINPEILIKKRRGSPVSNRNWQSIDILMGLLDEDEDEDEDEGKDKDKDGDNYNASDDNESYIDSRSTEPSSIPPTLVSNNIKTTSKLKKTTVDAQTRRDYWLSKGKTLNSGIIPGTI</sequence>
<dbReference type="GO" id="GO:0071036">
    <property type="term" value="P:nuclear polyadenylation-dependent snoRNA catabolic process"/>
    <property type="evidence" value="ECO:0007669"/>
    <property type="project" value="UniProtKB-ARBA"/>
</dbReference>
<dbReference type="Proteomes" id="UP001306508">
    <property type="component" value="Unassembled WGS sequence"/>
</dbReference>
<dbReference type="GO" id="GO:0031499">
    <property type="term" value="C:TRAMP complex"/>
    <property type="evidence" value="ECO:0007669"/>
    <property type="project" value="TreeGrafter"/>
</dbReference>
<dbReference type="PANTHER" id="PTHR23092:SF15">
    <property type="entry name" value="INACTIVE NON-CANONICAL POLY(A) RNA POLYMERASE PROTEIN TRF4-2-RELATED"/>
    <property type="match status" value="1"/>
</dbReference>
<dbReference type="InterPro" id="IPR043519">
    <property type="entry name" value="NT_sf"/>
</dbReference>
<feature type="compositionally biased region" description="Polar residues" evidence="14">
    <location>
        <begin position="630"/>
        <end position="639"/>
    </location>
</feature>
<evidence type="ECO:0000313" key="17">
    <source>
        <dbReference type="EMBL" id="KAK5773594.1"/>
    </source>
</evidence>
<dbReference type="EC" id="2.7.7.19" evidence="4"/>
<dbReference type="AlphaFoldDB" id="A0AAN7ZR85"/>
<dbReference type="GO" id="GO:0071037">
    <property type="term" value="P:nuclear polyadenylation-dependent snRNA catabolic process"/>
    <property type="evidence" value="ECO:0007669"/>
    <property type="project" value="UniProtKB-ARBA"/>
</dbReference>
<dbReference type="GO" id="GO:0071038">
    <property type="term" value="P:TRAMP-dependent tRNA surveillance pathway"/>
    <property type="evidence" value="ECO:0007669"/>
    <property type="project" value="UniProtKB-ARBA"/>
</dbReference>
<protein>
    <recommendedName>
        <fullName evidence="4">polynucleotide adenylyltransferase</fullName>
        <ecNumber evidence="4">2.7.7.19</ecNumber>
    </recommendedName>
</protein>
<accession>A0AAN7ZR85</accession>
<evidence type="ECO:0000256" key="7">
    <source>
        <dbReference type="ARBA" id="ARBA00022695"/>
    </source>
</evidence>
<dbReference type="GO" id="GO:0034475">
    <property type="term" value="P:U4 snRNA 3'-end processing"/>
    <property type="evidence" value="ECO:0007669"/>
    <property type="project" value="UniProtKB-ARBA"/>
</dbReference>
<evidence type="ECO:0000313" key="18">
    <source>
        <dbReference type="Proteomes" id="UP001306508"/>
    </source>
</evidence>
<keyword evidence="5" id="KW-0132">Cell division</keyword>
<comment type="similarity">
    <text evidence="3">Belongs to the DNA polymerase type-B-like family.</text>
</comment>
<evidence type="ECO:0000256" key="10">
    <source>
        <dbReference type="ARBA" id="ARBA00022842"/>
    </source>
</evidence>
<keyword evidence="7" id="KW-0548">Nucleotidyltransferase</keyword>
<feature type="domain" description="Poly(A) RNA polymerase mitochondrial-like central palm" evidence="16">
    <location>
        <begin position="156"/>
        <end position="288"/>
    </location>
</feature>
<comment type="caution">
    <text evidence="17">The sequence shown here is derived from an EMBL/GenBank/DDBJ whole genome shotgun (WGS) entry which is preliminary data.</text>
</comment>
<evidence type="ECO:0000256" key="6">
    <source>
        <dbReference type="ARBA" id="ARBA00022679"/>
    </source>
</evidence>
<reference evidence="18" key="1">
    <citation type="submission" date="2023-07" db="EMBL/GenBank/DDBJ databases">
        <title>A draft genome of Kazachstania heterogenica Y-27499.</title>
        <authorList>
            <person name="Donic C."/>
            <person name="Kralova J.S."/>
            <person name="Fidel L."/>
            <person name="Ben-Dor S."/>
            <person name="Jung S."/>
        </authorList>
    </citation>
    <scope>NUCLEOTIDE SEQUENCE [LARGE SCALE GENOMIC DNA]</scope>
    <source>
        <strain evidence="18">Y27499</strain>
    </source>
</reference>
<evidence type="ECO:0000256" key="1">
    <source>
        <dbReference type="ARBA" id="ARBA00001936"/>
    </source>
</evidence>
<dbReference type="GO" id="GO:1990817">
    <property type="term" value="F:poly(A) RNA polymerase activity"/>
    <property type="evidence" value="ECO:0007669"/>
    <property type="project" value="UniProtKB-EC"/>
</dbReference>
<dbReference type="Pfam" id="PF22600">
    <property type="entry name" value="MTPAP-like_central"/>
    <property type="match status" value="1"/>
</dbReference>
<dbReference type="GO" id="GO:0003729">
    <property type="term" value="F:mRNA binding"/>
    <property type="evidence" value="ECO:0007669"/>
    <property type="project" value="TreeGrafter"/>
</dbReference>
<dbReference type="GO" id="GO:0005730">
    <property type="term" value="C:nucleolus"/>
    <property type="evidence" value="ECO:0007669"/>
    <property type="project" value="TreeGrafter"/>
</dbReference>
<dbReference type="GO" id="GO:0071039">
    <property type="term" value="P:nuclear polyadenylation-dependent CUT catabolic process"/>
    <property type="evidence" value="ECO:0007669"/>
    <property type="project" value="UniProtKB-ARBA"/>
</dbReference>
<gene>
    <name evidence="17" type="ORF">RI543_005111</name>
</gene>
<evidence type="ECO:0000256" key="3">
    <source>
        <dbReference type="ARBA" id="ARBA00008593"/>
    </source>
</evidence>
<keyword evidence="11" id="KW-0464">Manganese</keyword>
<dbReference type="InterPro" id="IPR045862">
    <property type="entry name" value="Trf4-like"/>
</dbReference>
<comment type="cofactor">
    <cofactor evidence="2">
        <name>Mg(2+)</name>
        <dbReference type="ChEBI" id="CHEBI:18420"/>
    </cofactor>
</comment>
<dbReference type="SUPFAM" id="SSF81631">
    <property type="entry name" value="PAP/OAS1 substrate-binding domain"/>
    <property type="match status" value="1"/>
</dbReference>
<dbReference type="GO" id="GO:0071051">
    <property type="term" value="P:poly(A)-dependent snoRNA 3'-end processing"/>
    <property type="evidence" value="ECO:0007669"/>
    <property type="project" value="UniProtKB-ARBA"/>
</dbReference>
<keyword evidence="12" id="KW-0131">Cell cycle</keyword>
<dbReference type="GO" id="GO:0043634">
    <property type="term" value="P:polyadenylation-dependent ncRNA catabolic process"/>
    <property type="evidence" value="ECO:0007669"/>
    <property type="project" value="TreeGrafter"/>
</dbReference>
<comment type="cofactor">
    <cofactor evidence="1">
        <name>Mn(2+)</name>
        <dbReference type="ChEBI" id="CHEBI:29035"/>
    </cofactor>
</comment>
<evidence type="ECO:0000256" key="11">
    <source>
        <dbReference type="ARBA" id="ARBA00023211"/>
    </source>
</evidence>
<evidence type="ECO:0000256" key="12">
    <source>
        <dbReference type="ARBA" id="ARBA00023306"/>
    </source>
</evidence>
<dbReference type="GO" id="GO:0071035">
    <property type="term" value="P:nuclear polyadenylation-dependent rRNA catabolic process"/>
    <property type="evidence" value="ECO:0007669"/>
    <property type="project" value="UniProtKB-ARBA"/>
</dbReference>
<evidence type="ECO:0000256" key="9">
    <source>
        <dbReference type="ARBA" id="ARBA00022776"/>
    </source>
</evidence>
<dbReference type="FunFam" id="1.10.1410.10:FF:000003">
    <property type="entry name" value="non-canonical poly(A) RNA polymerase PAPD7"/>
    <property type="match status" value="1"/>
</dbReference>
<dbReference type="GO" id="GO:0046872">
    <property type="term" value="F:metal ion binding"/>
    <property type="evidence" value="ECO:0007669"/>
    <property type="project" value="UniProtKB-KW"/>
</dbReference>
<dbReference type="InterPro" id="IPR054708">
    <property type="entry name" value="MTPAP-like_central"/>
</dbReference>
<name>A0AAN7ZR85_9SACH</name>
<dbReference type="SUPFAM" id="SSF81301">
    <property type="entry name" value="Nucleotidyltransferase"/>
    <property type="match status" value="1"/>
</dbReference>
<evidence type="ECO:0000256" key="13">
    <source>
        <dbReference type="ARBA" id="ARBA00048830"/>
    </source>
</evidence>
<dbReference type="CDD" id="cd05402">
    <property type="entry name" value="NT_PAP_TUTase"/>
    <property type="match status" value="1"/>
</dbReference>
<evidence type="ECO:0000259" key="16">
    <source>
        <dbReference type="Pfam" id="PF22600"/>
    </source>
</evidence>
<comment type="catalytic activity">
    <reaction evidence="13">
        <text>RNA(n) + ATP = RNA(n)-3'-adenine ribonucleotide + diphosphate</text>
        <dbReference type="Rhea" id="RHEA:11332"/>
        <dbReference type="Rhea" id="RHEA-COMP:14527"/>
        <dbReference type="Rhea" id="RHEA-COMP:17347"/>
        <dbReference type="ChEBI" id="CHEBI:30616"/>
        <dbReference type="ChEBI" id="CHEBI:33019"/>
        <dbReference type="ChEBI" id="CHEBI:140395"/>
        <dbReference type="ChEBI" id="CHEBI:173115"/>
        <dbReference type="EC" id="2.7.7.19"/>
    </reaction>
</comment>